<dbReference type="GO" id="GO:0006952">
    <property type="term" value="P:defense response"/>
    <property type="evidence" value="ECO:0007669"/>
    <property type="project" value="UniProtKB-KW"/>
</dbReference>
<dbReference type="Pfam" id="PF00931">
    <property type="entry name" value="NB-ARC"/>
    <property type="match status" value="1"/>
</dbReference>
<dbReference type="InterPro" id="IPR056789">
    <property type="entry name" value="LRR_R13L1-DRL21"/>
</dbReference>
<evidence type="ECO:0000256" key="2">
    <source>
        <dbReference type="ARBA" id="ARBA00022614"/>
    </source>
</evidence>
<comment type="similarity">
    <text evidence="1">Belongs to the disease resistance NB-LRR family.</text>
</comment>
<dbReference type="Gene3D" id="1.10.8.430">
    <property type="entry name" value="Helical domain of apoptotic protease-activating factors"/>
    <property type="match status" value="1"/>
</dbReference>
<dbReference type="PANTHER" id="PTHR36766">
    <property type="entry name" value="PLANT BROAD-SPECTRUM MILDEW RESISTANCE PROTEIN RPW8"/>
    <property type="match status" value="1"/>
</dbReference>
<evidence type="ECO:0000313" key="11">
    <source>
        <dbReference type="EMBL" id="MQM15721.1"/>
    </source>
</evidence>
<feature type="domain" description="Disease resistance N-terminal" evidence="8">
    <location>
        <begin position="33"/>
        <end position="111"/>
    </location>
</feature>
<evidence type="ECO:0000256" key="4">
    <source>
        <dbReference type="ARBA" id="ARBA00022741"/>
    </source>
</evidence>
<dbReference type="SUPFAM" id="SSF52058">
    <property type="entry name" value="L domain-like"/>
    <property type="match status" value="1"/>
</dbReference>
<feature type="non-terminal residue" evidence="11">
    <location>
        <position position="1"/>
    </location>
</feature>
<keyword evidence="6" id="KW-0067">ATP-binding</keyword>
<dbReference type="PRINTS" id="PR00364">
    <property type="entry name" value="DISEASERSIST"/>
</dbReference>
<evidence type="ECO:0000256" key="1">
    <source>
        <dbReference type="ARBA" id="ARBA00008894"/>
    </source>
</evidence>
<dbReference type="Gene3D" id="3.80.10.10">
    <property type="entry name" value="Ribonuclease Inhibitor"/>
    <property type="match status" value="1"/>
</dbReference>
<keyword evidence="12" id="KW-1185">Reference proteome</keyword>
<dbReference type="SUPFAM" id="SSF52540">
    <property type="entry name" value="P-loop containing nucleoside triphosphate hydrolases"/>
    <property type="match status" value="1"/>
</dbReference>
<dbReference type="InterPro" id="IPR032675">
    <property type="entry name" value="LRR_dom_sf"/>
</dbReference>
<dbReference type="GO" id="GO:0043531">
    <property type="term" value="F:ADP binding"/>
    <property type="evidence" value="ECO:0007669"/>
    <property type="project" value="InterPro"/>
</dbReference>
<organism evidence="11 12">
    <name type="scientific">Colocasia esculenta</name>
    <name type="common">Wild taro</name>
    <name type="synonym">Arum esculentum</name>
    <dbReference type="NCBI Taxonomy" id="4460"/>
    <lineage>
        <taxon>Eukaryota</taxon>
        <taxon>Viridiplantae</taxon>
        <taxon>Streptophyta</taxon>
        <taxon>Embryophyta</taxon>
        <taxon>Tracheophyta</taxon>
        <taxon>Spermatophyta</taxon>
        <taxon>Magnoliopsida</taxon>
        <taxon>Liliopsida</taxon>
        <taxon>Araceae</taxon>
        <taxon>Aroideae</taxon>
        <taxon>Colocasieae</taxon>
        <taxon>Colocasia</taxon>
    </lineage>
</organism>
<evidence type="ECO:0000259" key="9">
    <source>
        <dbReference type="Pfam" id="PF23598"/>
    </source>
</evidence>
<dbReference type="Gene3D" id="3.40.50.300">
    <property type="entry name" value="P-loop containing nucleotide triphosphate hydrolases"/>
    <property type="match status" value="1"/>
</dbReference>
<sequence>PLQGNPLIFAVDPPFSAIASAGGAIISSSLDGVMNYVFSVAKEEFQSVWYLKDEINKISELVVAIQGGVEDAEKKQLQDGDVRKWIRDLKNAGYDMEDVLCDYRVVVLSEDGQGVVTRWMSLAKDALYLVCGIPLSCLDIIPAPVTPRVEIAHRLRSINRNLFEINQRKAKLSLDAGMVGEGNESVPTRSLGPPLWQYQERPMMGRSETKNKIKAALLNYAAAGTKESCSKLFVIGIVGAGGMGKTTLAHNIFSDEDVVKAFSSRKWLYVGEKFDLKRLMNDLLGENRQLVHEDDLHSAMRGKYKDQSLLIILDDTWCTHSKDWDLLQSSLSKGAKPHALIVTTRNKAVARAIPHESEYLEQELAGLPDTECMDIFKRWAFMGQQAERYPDLEWLSEKVVQKLKGIPLAATMMGRFLHKHLGNRQMWTCAFFGDHYIMHDLIHDFAQRVFTEGYQMDASDMGDGTSSEEIRHTEDGTSFEEIRHLSFHCNGTGPPEFKRLLNFKKLRTLMLKSDVTNIIGPLFDVLAKFKYLRLLVLVDYTLTGLPDSIRHLKSLRYLDISSTGIRPLPELVCDLVNLQFLKVPHECALPEGMNKLINLRFIDTAYERVPQFKGIGQLTYLQGRVTFKVQNKSGWKISELKGLNHLHGELDVCGLEHVKSKEEAEQAYLKHKVHVEELKLHWGAEEEETELSSVQRENAVDGQVQEYVRKRNDVESRVLEGLLPPPNLKVLRIFNNRGARFPSWMEEHRCSISSSLVTLDLDGCCKWECLPTLGRFPSLKGLTITKAHSVKKIGPEFYGEIDNMYGREINNKGYSYFPRLEYLYIKEMSLWEEWEMPAAGEIHSSGGGGRHVLFPSLKKLYIYLCPKLLILSPILRHLTNLKEFTVLECPKLASFSAMLRHLTALERLEIKGCDQLVLDGRVAEDDAEDDQETISSVQQPVVVDSQVEEEHVMNDAERETVDIGQSPSPYLKDSLTVRRAQLPSWMMERHRLLPSPLVTLELDCYSTSWECLPTLGQLPSLTYLTIKKADHVRKIGSEFYGGEADVGDRVYFPRLQLLHLEKMSVWEKWDVPAAGEMDEESPYQHEELEERGSIGAFYAPGNLLAWKPHRNHLPPAKISEDTTRVSPDLTELPTLFGRQTALKEIGNKNATQVTIMLRTRHT</sequence>
<keyword evidence="5" id="KW-0611">Plant defense</keyword>
<dbReference type="GO" id="GO:0005524">
    <property type="term" value="F:ATP binding"/>
    <property type="evidence" value="ECO:0007669"/>
    <property type="project" value="UniProtKB-KW"/>
</dbReference>
<protein>
    <submittedName>
        <fullName evidence="11">Uncharacterized protein</fullName>
    </submittedName>
</protein>
<feature type="non-terminal residue" evidence="11">
    <location>
        <position position="1162"/>
    </location>
</feature>
<feature type="domain" description="Disease resistance R13L4/SHOC-2-like LRR" evidence="9">
    <location>
        <begin position="498"/>
        <end position="622"/>
    </location>
</feature>
<accession>A0A843X8T0</accession>
<keyword evidence="4" id="KW-0547">Nucleotide-binding</keyword>
<dbReference type="Pfam" id="PF23598">
    <property type="entry name" value="LRR_14"/>
    <property type="match status" value="1"/>
</dbReference>
<dbReference type="InterPro" id="IPR042197">
    <property type="entry name" value="Apaf_helical"/>
</dbReference>
<dbReference type="InterPro" id="IPR002182">
    <property type="entry name" value="NB-ARC"/>
</dbReference>
<dbReference type="InterPro" id="IPR041118">
    <property type="entry name" value="Rx_N"/>
</dbReference>
<evidence type="ECO:0000256" key="3">
    <source>
        <dbReference type="ARBA" id="ARBA00022737"/>
    </source>
</evidence>
<dbReference type="PANTHER" id="PTHR36766:SF40">
    <property type="entry name" value="DISEASE RESISTANCE PROTEIN RGA3"/>
    <property type="match status" value="1"/>
</dbReference>
<dbReference type="Proteomes" id="UP000652761">
    <property type="component" value="Unassembled WGS sequence"/>
</dbReference>
<feature type="domain" description="NB-ARC" evidence="7">
    <location>
        <begin position="231"/>
        <end position="384"/>
    </location>
</feature>
<evidence type="ECO:0000259" key="7">
    <source>
        <dbReference type="Pfam" id="PF00931"/>
    </source>
</evidence>
<evidence type="ECO:0000256" key="6">
    <source>
        <dbReference type="ARBA" id="ARBA00022840"/>
    </source>
</evidence>
<dbReference type="Gene3D" id="1.20.5.4130">
    <property type="match status" value="1"/>
</dbReference>
<evidence type="ECO:0000259" key="8">
    <source>
        <dbReference type="Pfam" id="PF18052"/>
    </source>
</evidence>
<dbReference type="InterPro" id="IPR055414">
    <property type="entry name" value="LRR_R13L4/SHOC2-like"/>
</dbReference>
<dbReference type="EMBL" id="NMUH01006652">
    <property type="protein sequence ID" value="MQM15721.1"/>
    <property type="molecule type" value="Genomic_DNA"/>
</dbReference>
<gene>
    <name evidence="11" type="ORF">Taro_048673</name>
</gene>
<dbReference type="GO" id="GO:0051707">
    <property type="term" value="P:response to other organism"/>
    <property type="evidence" value="ECO:0007669"/>
    <property type="project" value="UniProtKB-ARBA"/>
</dbReference>
<evidence type="ECO:0000259" key="10">
    <source>
        <dbReference type="Pfam" id="PF25019"/>
    </source>
</evidence>
<dbReference type="AlphaFoldDB" id="A0A843X8T0"/>
<comment type="caution">
    <text evidence="11">The sequence shown here is derived from an EMBL/GenBank/DDBJ whole genome shotgun (WGS) entry which is preliminary data.</text>
</comment>
<keyword evidence="3" id="KW-0677">Repeat</keyword>
<feature type="domain" description="R13L1/DRL21-like LRR repeat region" evidence="10">
    <location>
        <begin position="637"/>
        <end position="786"/>
    </location>
</feature>
<name>A0A843X8T0_COLES</name>
<reference evidence="11" key="1">
    <citation type="submission" date="2017-07" db="EMBL/GenBank/DDBJ databases">
        <title>Taro Niue Genome Assembly and Annotation.</title>
        <authorList>
            <person name="Atibalentja N."/>
            <person name="Keating K."/>
            <person name="Fields C.J."/>
        </authorList>
    </citation>
    <scope>NUCLEOTIDE SEQUENCE</scope>
    <source>
        <strain evidence="11">Niue_2</strain>
        <tissue evidence="11">Leaf</tissue>
    </source>
</reference>
<evidence type="ECO:0000256" key="5">
    <source>
        <dbReference type="ARBA" id="ARBA00022821"/>
    </source>
</evidence>
<dbReference type="OrthoDB" id="777601at2759"/>
<proteinExistence type="inferred from homology"/>
<dbReference type="Pfam" id="PF18052">
    <property type="entry name" value="Rx_N"/>
    <property type="match status" value="1"/>
</dbReference>
<keyword evidence="2" id="KW-0433">Leucine-rich repeat</keyword>
<evidence type="ECO:0000313" key="12">
    <source>
        <dbReference type="Proteomes" id="UP000652761"/>
    </source>
</evidence>
<dbReference type="InterPro" id="IPR027417">
    <property type="entry name" value="P-loop_NTPase"/>
</dbReference>
<dbReference type="Pfam" id="PF25019">
    <property type="entry name" value="LRR_R13L1-DRL21"/>
    <property type="match status" value="1"/>
</dbReference>